<evidence type="ECO:0000313" key="2">
    <source>
        <dbReference type="Proteomes" id="UP000651668"/>
    </source>
</evidence>
<keyword evidence="2" id="KW-1185">Reference proteome</keyword>
<evidence type="ECO:0000313" key="1">
    <source>
        <dbReference type="EMBL" id="GGC69094.1"/>
    </source>
</evidence>
<dbReference type="EMBL" id="BMIL01000007">
    <property type="protein sequence ID" value="GGC69094.1"/>
    <property type="molecule type" value="Genomic_DNA"/>
</dbReference>
<sequence>MKSLLNQTLRFKNTQGINIQTEPKMVIENQPEVQTITLNGVSYALNIREIETFMQQCDLFMDANQNDFDTMTQVIADQLIDNANANTSVPELRAQLKFLREVSFLLRCMMAPATPSSNY</sequence>
<proteinExistence type="predicted"/>
<name>A0A916XFA5_9SPHI</name>
<protein>
    <submittedName>
        <fullName evidence="1">Uncharacterized protein</fullName>
    </submittedName>
</protein>
<organism evidence="1 2">
    <name type="scientific">Pedobacter quisquiliarum</name>
    <dbReference type="NCBI Taxonomy" id="1834438"/>
    <lineage>
        <taxon>Bacteria</taxon>
        <taxon>Pseudomonadati</taxon>
        <taxon>Bacteroidota</taxon>
        <taxon>Sphingobacteriia</taxon>
        <taxon>Sphingobacteriales</taxon>
        <taxon>Sphingobacteriaceae</taxon>
        <taxon>Pedobacter</taxon>
    </lineage>
</organism>
<comment type="caution">
    <text evidence="1">The sequence shown here is derived from an EMBL/GenBank/DDBJ whole genome shotgun (WGS) entry which is preliminary data.</text>
</comment>
<dbReference type="AlphaFoldDB" id="A0A916XFA5"/>
<reference evidence="1" key="1">
    <citation type="journal article" date="2014" name="Int. J. Syst. Evol. Microbiol.">
        <title>Complete genome sequence of Corynebacterium casei LMG S-19264T (=DSM 44701T), isolated from a smear-ripened cheese.</title>
        <authorList>
            <consortium name="US DOE Joint Genome Institute (JGI-PGF)"/>
            <person name="Walter F."/>
            <person name="Albersmeier A."/>
            <person name="Kalinowski J."/>
            <person name="Ruckert C."/>
        </authorList>
    </citation>
    <scope>NUCLEOTIDE SEQUENCE</scope>
    <source>
        <strain evidence="1">CGMCC 1.15343</strain>
    </source>
</reference>
<dbReference type="Proteomes" id="UP000651668">
    <property type="component" value="Unassembled WGS sequence"/>
</dbReference>
<gene>
    <name evidence="1" type="ORF">GCM10011387_23120</name>
</gene>
<reference evidence="1" key="2">
    <citation type="submission" date="2020-09" db="EMBL/GenBank/DDBJ databases">
        <authorList>
            <person name="Sun Q."/>
            <person name="Zhou Y."/>
        </authorList>
    </citation>
    <scope>NUCLEOTIDE SEQUENCE</scope>
    <source>
        <strain evidence="1">CGMCC 1.15343</strain>
    </source>
</reference>
<accession>A0A916XFA5</accession>